<gene>
    <name evidence="1" type="ORF">Dsi01nite_096130</name>
</gene>
<keyword evidence="2" id="KW-1185">Reference proteome</keyword>
<dbReference type="EMBL" id="BONQ01000156">
    <property type="protein sequence ID" value="GIG51572.1"/>
    <property type="molecule type" value="Genomic_DNA"/>
</dbReference>
<comment type="caution">
    <text evidence="1">The sequence shown here is derived from an EMBL/GenBank/DDBJ whole genome shotgun (WGS) entry which is preliminary data.</text>
</comment>
<dbReference type="Proteomes" id="UP000660611">
    <property type="component" value="Unassembled WGS sequence"/>
</dbReference>
<protein>
    <submittedName>
        <fullName evidence="1">Uncharacterized protein</fullName>
    </submittedName>
</protein>
<sequence>MVGGVLEVALGERHPRQGQLTVRLRHRVFDIVGHPRRVEHTEGMMSGGVCAALPVDAR</sequence>
<name>A0A919PXN6_9ACTN</name>
<dbReference type="AlphaFoldDB" id="A0A919PXN6"/>
<evidence type="ECO:0000313" key="2">
    <source>
        <dbReference type="Proteomes" id="UP000660611"/>
    </source>
</evidence>
<organism evidence="1 2">
    <name type="scientific">Dactylosporangium siamense</name>
    <dbReference type="NCBI Taxonomy" id="685454"/>
    <lineage>
        <taxon>Bacteria</taxon>
        <taxon>Bacillati</taxon>
        <taxon>Actinomycetota</taxon>
        <taxon>Actinomycetes</taxon>
        <taxon>Micromonosporales</taxon>
        <taxon>Micromonosporaceae</taxon>
        <taxon>Dactylosporangium</taxon>
    </lineage>
</organism>
<reference evidence="1" key="1">
    <citation type="submission" date="2021-01" db="EMBL/GenBank/DDBJ databases">
        <title>Whole genome shotgun sequence of Dactylosporangium siamense NBRC 106093.</title>
        <authorList>
            <person name="Komaki H."/>
            <person name="Tamura T."/>
        </authorList>
    </citation>
    <scope>NUCLEOTIDE SEQUENCE</scope>
    <source>
        <strain evidence="1">NBRC 106093</strain>
    </source>
</reference>
<accession>A0A919PXN6</accession>
<proteinExistence type="predicted"/>
<evidence type="ECO:0000313" key="1">
    <source>
        <dbReference type="EMBL" id="GIG51572.1"/>
    </source>
</evidence>